<dbReference type="EMBL" id="BRZM01004053">
    <property type="protein sequence ID" value="GLD54397.1"/>
    <property type="molecule type" value="Genomic_DNA"/>
</dbReference>
<sequence length="429" mass="49068">MTREDWRKKKELEEQRKLGNAPAEVDEEGKDINPHIPQYISSVPWYIDPSKRPTLKHQRPQTENQRLYSAIGDWYKRGVQENAVVTKFRKGACENCGAMTHKKKDCLERPRKVGAKYTGTGIAPDEHSQVQLSMDYDGKRDRWNGYDPEEHQRIVEEYAKVDLAKRTLKAQKLQDELASGKLDQTEWEHDSEDEDEDKYADDIDMPGQNFDSKRRITVRNLRIREDTAKYLRNLDPNSAYYDPKTRAMRENPYSNTGMNPDEVGYAGDNFARYSGDTITMAQTQCKVIDTQLELKLPVYRAHSPQIGMRRYFADLLAILSNRYQLCPTARHLAVYLLDLFMDHYDVAVKQLYVIALSCLLLARTGGVSQSWDRAASKSRPTSLGGGLGNECSGTSKAGRLLMLNRVEREGEEVACKMGHIRTEPPGRVP</sequence>
<evidence type="ECO:0000256" key="3">
    <source>
        <dbReference type="ARBA" id="ARBA00021377"/>
    </source>
</evidence>
<organism evidence="14 15">
    <name type="scientific">Lates japonicus</name>
    <name type="common">Japanese lates</name>
    <dbReference type="NCBI Taxonomy" id="270547"/>
    <lineage>
        <taxon>Eukaryota</taxon>
        <taxon>Metazoa</taxon>
        <taxon>Chordata</taxon>
        <taxon>Craniata</taxon>
        <taxon>Vertebrata</taxon>
        <taxon>Euteleostomi</taxon>
        <taxon>Actinopterygii</taxon>
        <taxon>Neopterygii</taxon>
        <taxon>Teleostei</taxon>
        <taxon>Neoteleostei</taxon>
        <taxon>Acanthomorphata</taxon>
        <taxon>Carangaria</taxon>
        <taxon>Carangaria incertae sedis</taxon>
        <taxon>Centropomidae</taxon>
        <taxon>Lates</taxon>
    </lineage>
</organism>
<dbReference type="Pfam" id="PF00134">
    <property type="entry name" value="Cyclin_N"/>
    <property type="match status" value="1"/>
</dbReference>
<evidence type="ECO:0000256" key="8">
    <source>
        <dbReference type="ARBA" id="ARBA00045201"/>
    </source>
</evidence>
<evidence type="ECO:0000256" key="5">
    <source>
        <dbReference type="ARBA" id="ARBA00022728"/>
    </source>
</evidence>
<evidence type="ECO:0000256" key="10">
    <source>
        <dbReference type="RuleBase" id="RU367071"/>
    </source>
</evidence>
<comment type="subunit">
    <text evidence="10">Associated with the spliceosome.</text>
</comment>
<comment type="similarity">
    <text evidence="2 10">Belongs to the SLU7 family.</text>
</comment>
<dbReference type="InterPro" id="IPR006671">
    <property type="entry name" value="Cyclin_N"/>
</dbReference>
<comment type="function">
    <text evidence="10">Involved in pre-mRNA splicing.</text>
</comment>
<keyword evidence="4 10" id="KW-0507">mRNA processing</keyword>
<evidence type="ECO:0000256" key="11">
    <source>
        <dbReference type="SAM" id="MobiDB-lite"/>
    </source>
</evidence>
<comment type="caution">
    <text evidence="14">The sequence shown here is derived from an EMBL/GenBank/DDBJ whole genome shotgun (WGS) entry which is preliminary data.</text>
</comment>
<feature type="region of interest" description="Disordered" evidence="11">
    <location>
        <begin position="1"/>
        <end position="36"/>
    </location>
</feature>
<feature type="domain" description="Pre-mRNA-splicing factor SLU7" evidence="13">
    <location>
        <begin position="134"/>
        <end position="286"/>
    </location>
</feature>
<dbReference type="GO" id="GO:0000398">
    <property type="term" value="P:mRNA splicing, via spliceosome"/>
    <property type="evidence" value="ECO:0007669"/>
    <property type="project" value="UniProtKB-UniRule"/>
</dbReference>
<feature type="domain" description="Cyclin N-terminal" evidence="12">
    <location>
        <begin position="306"/>
        <end position="362"/>
    </location>
</feature>
<accession>A0AAD3MI73</accession>
<evidence type="ECO:0000313" key="14">
    <source>
        <dbReference type="EMBL" id="GLD54397.1"/>
    </source>
</evidence>
<keyword evidence="15" id="KW-1185">Reference proteome</keyword>
<name>A0AAD3MI73_LATJO</name>
<comment type="function">
    <text evidence="8">Required for pre-mRNA splicing as component of the spliceosome. Participates in the second catalytic step of pre-mRNA splicing, when the free hydroxyl group of exon I attacks the 3'-splice site to generate spliced mRNA and the excised lariat intron. Required for holding exon 1 properly in the spliceosome and for correct AG identification when more than one possible AG exists in 3'-splicing site region. May be involved in the activation of proximal AG. Probably also involved in alternative splicing regulation.</text>
</comment>
<dbReference type="InterPro" id="IPR039974">
    <property type="entry name" value="Splicing_factor_SLU7"/>
</dbReference>
<dbReference type="CDD" id="cd20528">
    <property type="entry name" value="CYCLIN_CCNJ-like_rpt1"/>
    <property type="match status" value="1"/>
</dbReference>
<comment type="subunit">
    <text evidence="9">Component of pre-catalytic, catalytic and post-catalytic spliceosomes. Associates with the spliceosome prior to recognition of the 3'-splice site for step II, probably during catalysis of step I.</text>
</comment>
<feature type="compositionally biased region" description="Acidic residues" evidence="11">
    <location>
        <begin position="189"/>
        <end position="204"/>
    </location>
</feature>
<gene>
    <name evidence="14" type="ORF">AKAME5_002842800</name>
</gene>
<comment type="subcellular location">
    <subcellularLocation>
        <location evidence="1 10">Nucleus</location>
    </subcellularLocation>
</comment>
<evidence type="ECO:0000313" key="15">
    <source>
        <dbReference type="Proteomes" id="UP001279410"/>
    </source>
</evidence>
<protein>
    <recommendedName>
        <fullName evidence="3 10">Pre-mRNA-splicing factor SLU7</fullName>
    </recommendedName>
</protein>
<dbReference type="PANTHER" id="PTHR12942:SF2">
    <property type="entry name" value="PRE-MRNA-SPLICING FACTOR SLU7"/>
    <property type="match status" value="1"/>
</dbReference>
<dbReference type="Gene3D" id="1.10.472.10">
    <property type="entry name" value="Cyclin-like"/>
    <property type="match status" value="1"/>
</dbReference>
<dbReference type="AlphaFoldDB" id="A0AAD3MI73"/>
<proteinExistence type="inferred from homology"/>
<feature type="compositionally biased region" description="Basic and acidic residues" evidence="11">
    <location>
        <begin position="1"/>
        <end position="17"/>
    </location>
</feature>
<keyword evidence="6 10" id="KW-0508">mRNA splicing</keyword>
<dbReference type="InterPro" id="IPR021715">
    <property type="entry name" value="Slu7_dom"/>
</dbReference>
<evidence type="ECO:0000259" key="12">
    <source>
        <dbReference type="Pfam" id="PF00134"/>
    </source>
</evidence>
<evidence type="ECO:0000256" key="2">
    <source>
        <dbReference type="ARBA" id="ARBA00007203"/>
    </source>
</evidence>
<dbReference type="InterPro" id="IPR036915">
    <property type="entry name" value="Cyclin-like_sf"/>
</dbReference>
<dbReference type="PANTHER" id="PTHR12942">
    <property type="entry name" value="STEP II SPLICING FACTOR SLU7"/>
    <property type="match status" value="1"/>
</dbReference>
<evidence type="ECO:0000256" key="9">
    <source>
        <dbReference type="ARBA" id="ARBA00046810"/>
    </source>
</evidence>
<dbReference type="GO" id="GO:0030628">
    <property type="term" value="F:pre-mRNA 3'-splice site binding"/>
    <property type="evidence" value="ECO:0007669"/>
    <property type="project" value="UniProtKB-UniRule"/>
</dbReference>
<dbReference type="SUPFAM" id="SSF47954">
    <property type="entry name" value="Cyclin-like"/>
    <property type="match status" value="1"/>
</dbReference>
<reference evidence="14" key="1">
    <citation type="submission" date="2022-08" db="EMBL/GenBank/DDBJ databases">
        <title>Genome sequencing of akame (Lates japonicus).</title>
        <authorList>
            <person name="Hashiguchi Y."/>
            <person name="Takahashi H."/>
        </authorList>
    </citation>
    <scope>NUCLEOTIDE SEQUENCE</scope>
    <source>
        <strain evidence="14">Kochi</strain>
    </source>
</reference>
<evidence type="ECO:0000256" key="4">
    <source>
        <dbReference type="ARBA" id="ARBA00022664"/>
    </source>
</evidence>
<evidence type="ECO:0000256" key="1">
    <source>
        <dbReference type="ARBA" id="ARBA00004123"/>
    </source>
</evidence>
<keyword evidence="5 10" id="KW-0747">Spliceosome</keyword>
<evidence type="ECO:0000256" key="7">
    <source>
        <dbReference type="ARBA" id="ARBA00023242"/>
    </source>
</evidence>
<dbReference type="Pfam" id="PF11708">
    <property type="entry name" value="Slu7"/>
    <property type="match status" value="1"/>
</dbReference>
<keyword evidence="7 10" id="KW-0539">Nucleus</keyword>
<feature type="region of interest" description="Disordered" evidence="11">
    <location>
        <begin position="181"/>
        <end position="210"/>
    </location>
</feature>
<dbReference type="GO" id="GO:0005681">
    <property type="term" value="C:spliceosomal complex"/>
    <property type="evidence" value="ECO:0007669"/>
    <property type="project" value="UniProtKB-UniRule"/>
</dbReference>
<evidence type="ECO:0000256" key="6">
    <source>
        <dbReference type="ARBA" id="ARBA00023187"/>
    </source>
</evidence>
<dbReference type="Proteomes" id="UP001279410">
    <property type="component" value="Unassembled WGS sequence"/>
</dbReference>
<evidence type="ECO:0000259" key="13">
    <source>
        <dbReference type="Pfam" id="PF11708"/>
    </source>
</evidence>